<dbReference type="AlphaFoldDB" id="A0A0B2AFE1"/>
<dbReference type="EMBL" id="JTDL01000152">
    <property type="protein sequence ID" value="KHL00516.1"/>
    <property type="molecule type" value="Genomic_DNA"/>
</dbReference>
<dbReference type="RefSeq" id="WP_043127964.1">
    <property type="nucleotide sequence ID" value="NZ_JTDL01000152.1"/>
</dbReference>
<protein>
    <submittedName>
        <fullName evidence="2">Asparaginase</fullName>
    </submittedName>
</protein>
<dbReference type="InterPro" id="IPR010349">
    <property type="entry name" value="Asparaginase_II"/>
</dbReference>
<accession>A0A0B2AFE1</accession>
<proteinExistence type="predicted"/>
<evidence type="ECO:0000313" key="3">
    <source>
        <dbReference type="Proteomes" id="UP000030982"/>
    </source>
</evidence>
<dbReference type="PANTHER" id="PTHR42110:SF1">
    <property type="entry name" value="L-ASPARAGINASE, PUTATIVE (AFU_ORTHOLOGUE AFUA_3G11890)-RELATED"/>
    <property type="match status" value="1"/>
</dbReference>
<feature type="region of interest" description="Disordered" evidence="1">
    <location>
        <begin position="229"/>
        <end position="255"/>
    </location>
</feature>
<organism evidence="2 3">
    <name type="scientific">Sinomonas humi</name>
    <dbReference type="NCBI Taxonomy" id="1338436"/>
    <lineage>
        <taxon>Bacteria</taxon>
        <taxon>Bacillati</taxon>
        <taxon>Actinomycetota</taxon>
        <taxon>Actinomycetes</taxon>
        <taxon>Micrococcales</taxon>
        <taxon>Micrococcaceae</taxon>
        <taxon>Sinomonas</taxon>
    </lineage>
</organism>
<dbReference type="Pfam" id="PF06089">
    <property type="entry name" value="Asparaginase_II"/>
    <property type="match status" value="1"/>
</dbReference>
<evidence type="ECO:0000313" key="2">
    <source>
        <dbReference type="EMBL" id="KHL00516.1"/>
    </source>
</evidence>
<gene>
    <name evidence="2" type="ORF">LK10_20280</name>
</gene>
<name>A0A0B2AFE1_9MICC</name>
<sequence length="374" mass="37745">MPSITDHSPFVTPAGRALMLPGLPAHVPLAVQIRGELVEGVHYGSVAATGADGGLLWEAGDSSVPFYPRSTLKPLQAVALVRAGLSLPDELLALAAASHSGGKAHREGALRILTLHGLGISALENTVDLPYGVREREQWLHDGGSADHLCQNCSGKHAAMAGVCALNGWPVAGYLNPDHPLQQLVAATIAELTGEEPAGWSTDGCGTPLPALSLAGIARAYGRLAQAAAEAQTRDGGHTGEAHDGGHTGGAHDGGSVAVSAEAAVARAMTAHPEMVAGEGRDVTLLMRRLPGAVAKDGFEGVQLVGLPDGRAIAVKISDGGDRARMPVAVRALAALGISEAAPDGPLADLAASTVLGGGRPVGLLAALDDAFPA</sequence>
<comment type="caution">
    <text evidence="2">The sequence shown here is derived from an EMBL/GenBank/DDBJ whole genome shotgun (WGS) entry which is preliminary data.</text>
</comment>
<feature type="compositionally biased region" description="Basic and acidic residues" evidence="1">
    <location>
        <begin position="232"/>
        <end position="246"/>
    </location>
</feature>
<dbReference type="Proteomes" id="UP000030982">
    <property type="component" value="Unassembled WGS sequence"/>
</dbReference>
<evidence type="ECO:0000256" key="1">
    <source>
        <dbReference type="SAM" id="MobiDB-lite"/>
    </source>
</evidence>
<keyword evidence="3" id="KW-1185">Reference proteome</keyword>
<reference evidence="2 3" key="1">
    <citation type="submission" date="2014-09" db="EMBL/GenBank/DDBJ databases">
        <title>Genome sequence of Sinomonas sp. MUSC 117.</title>
        <authorList>
            <person name="Lee L.-H."/>
        </authorList>
    </citation>
    <scope>NUCLEOTIDE SEQUENCE [LARGE SCALE GENOMIC DNA]</scope>
    <source>
        <strain evidence="2 3">MUSC 117</strain>
    </source>
</reference>
<dbReference type="PANTHER" id="PTHR42110">
    <property type="entry name" value="L-ASPARAGINASE, PUTATIVE (AFU_ORTHOLOGUE AFUA_3G11890)-RELATED"/>
    <property type="match status" value="1"/>
</dbReference>
<dbReference type="STRING" id="1338436.LK10_20280"/>